<proteinExistence type="predicted"/>
<gene>
    <name evidence="1" type="ORF">DPMN_113963</name>
</gene>
<name>A0A9D4KJ54_DREPO</name>
<evidence type="ECO:0000313" key="2">
    <source>
        <dbReference type="Proteomes" id="UP000828390"/>
    </source>
</evidence>
<evidence type="ECO:0000313" key="1">
    <source>
        <dbReference type="EMBL" id="KAH3840513.1"/>
    </source>
</evidence>
<dbReference type="EMBL" id="JAIWYP010000004">
    <property type="protein sequence ID" value="KAH3840513.1"/>
    <property type="molecule type" value="Genomic_DNA"/>
</dbReference>
<keyword evidence="2" id="KW-1185">Reference proteome</keyword>
<protein>
    <submittedName>
        <fullName evidence="1">Uncharacterized protein</fullName>
    </submittedName>
</protein>
<reference evidence="1" key="1">
    <citation type="journal article" date="2019" name="bioRxiv">
        <title>The Genome of the Zebra Mussel, Dreissena polymorpha: A Resource for Invasive Species Research.</title>
        <authorList>
            <person name="McCartney M.A."/>
            <person name="Auch B."/>
            <person name="Kono T."/>
            <person name="Mallez S."/>
            <person name="Zhang Y."/>
            <person name="Obille A."/>
            <person name="Becker A."/>
            <person name="Abrahante J.E."/>
            <person name="Garbe J."/>
            <person name="Badalamenti J.P."/>
            <person name="Herman A."/>
            <person name="Mangelson H."/>
            <person name="Liachko I."/>
            <person name="Sullivan S."/>
            <person name="Sone E.D."/>
            <person name="Koren S."/>
            <person name="Silverstein K.A.T."/>
            <person name="Beckman K.B."/>
            <person name="Gohl D.M."/>
        </authorList>
    </citation>
    <scope>NUCLEOTIDE SEQUENCE</scope>
    <source>
        <strain evidence="1">Duluth1</strain>
        <tissue evidence="1">Whole animal</tissue>
    </source>
</reference>
<dbReference type="Proteomes" id="UP000828390">
    <property type="component" value="Unassembled WGS sequence"/>
</dbReference>
<accession>A0A9D4KJ54</accession>
<comment type="caution">
    <text evidence="1">The sequence shown here is derived from an EMBL/GenBank/DDBJ whole genome shotgun (WGS) entry which is preliminary data.</text>
</comment>
<sequence length="85" mass="9763">MQENIIILFSPVANQLPPGASVLGESLQLPPCLAHLLSICIQVRRQVFLCRPLFIFPRGFHVRDCLVVLDAGLRRVWHIYRQRLC</sequence>
<dbReference type="AlphaFoldDB" id="A0A9D4KJ54"/>
<reference evidence="1" key="2">
    <citation type="submission" date="2020-11" db="EMBL/GenBank/DDBJ databases">
        <authorList>
            <person name="McCartney M.A."/>
            <person name="Auch B."/>
            <person name="Kono T."/>
            <person name="Mallez S."/>
            <person name="Becker A."/>
            <person name="Gohl D.M."/>
            <person name="Silverstein K.A.T."/>
            <person name="Koren S."/>
            <person name="Bechman K.B."/>
            <person name="Herman A."/>
            <person name="Abrahante J.E."/>
            <person name="Garbe J."/>
        </authorList>
    </citation>
    <scope>NUCLEOTIDE SEQUENCE</scope>
    <source>
        <strain evidence="1">Duluth1</strain>
        <tissue evidence="1">Whole animal</tissue>
    </source>
</reference>
<organism evidence="1 2">
    <name type="scientific">Dreissena polymorpha</name>
    <name type="common">Zebra mussel</name>
    <name type="synonym">Mytilus polymorpha</name>
    <dbReference type="NCBI Taxonomy" id="45954"/>
    <lineage>
        <taxon>Eukaryota</taxon>
        <taxon>Metazoa</taxon>
        <taxon>Spiralia</taxon>
        <taxon>Lophotrochozoa</taxon>
        <taxon>Mollusca</taxon>
        <taxon>Bivalvia</taxon>
        <taxon>Autobranchia</taxon>
        <taxon>Heteroconchia</taxon>
        <taxon>Euheterodonta</taxon>
        <taxon>Imparidentia</taxon>
        <taxon>Neoheterodontei</taxon>
        <taxon>Myida</taxon>
        <taxon>Dreissenoidea</taxon>
        <taxon>Dreissenidae</taxon>
        <taxon>Dreissena</taxon>
    </lineage>
</organism>